<dbReference type="Proteomes" id="UP000717585">
    <property type="component" value="Unassembled WGS sequence"/>
</dbReference>
<evidence type="ECO:0000313" key="3">
    <source>
        <dbReference type="Proteomes" id="UP000717585"/>
    </source>
</evidence>
<organism evidence="2 3">
    <name type="scientific">Carpediemonas membranifera</name>
    <dbReference type="NCBI Taxonomy" id="201153"/>
    <lineage>
        <taxon>Eukaryota</taxon>
        <taxon>Metamonada</taxon>
        <taxon>Carpediemonas-like organisms</taxon>
        <taxon>Carpediemonas</taxon>
    </lineage>
</organism>
<protein>
    <recommendedName>
        <fullName evidence="1">Band 7 domain-containing protein</fullName>
    </recommendedName>
</protein>
<dbReference type="OrthoDB" id="10266334at2759"/>
<evidence type="ECO:0000313" key="2">
    <source>
        <dbReference type="EMBL" id="KAG9393718.1"/>
    </source>
</evidence>
<proteinExistence type="predicted"/>
<feature type="domain" description="Band 7" evidence="1">
    <location>
        <begin position="103"/>
        <end position="304"/>
    </location>
</feature>
<dbReference type="SUPFAM" id="SSF117892">
    <property type="entry name" value="Band 7/SPFH domain"/>
    <property type="match status" value="1"/>
</dbReference>
<dbReference type="Gene3D" id="3.30.479.30">
    <property type="entry name" value="Band 7 domain"/>
    <property type="match status" value="1"/>
</dbReference>
<dbReference type="InterPro" id="IPR001107">
    <property type="entry name" value="Band_7"/>
</dbReference>
<dbReference type="EMBL" id="JAHDYR010000021">
    <property type="protein sequence ID" value="KAG9393718.1"/>
    <property type="molecule type" value="Genomic_DNA"/>
</dbReference>
<evidence type="ECO:0000259" key="1">
    <source>
        <dbReference type="Pfam" id="PF01145"/>
    </source>
</evidence>
<reference evidence="2" key="1">
    <citation type="submission" date="2021-05" db="EMBL/GenBank/DDBJ databases">
        <title>A free-living protist that lacks canonical eukaryotic 1 DNA replication and segregation systems.</title>
        <authorList>
            <person name="Salas-Leiva D.E."/>
            <person name="Tromer E.C."/>
            <person name="Curtis B.A."/>
            <person name="Jerlstrom-Hultqvist J."/>
            <person name="Kolisko M."/>
            <person name="Yi Z."/>
            <person name="Salas-Leiva J.S."/>
            <person name="Gallot-Lavallee L."/>
            <person name="Kops G.J.P.L."/>
            <person name="Archibald J.M."/>
            <person name="Simpson A.G.B."/>
            <person name="Roger A.J."/>
        </authorList>
    </citation>
    <scope>NUCLEOTIDE SEQUENCE</scope>
    <source>
        <strain evidence="2">BICM</strain>
    </source>
</reference>
<gene>
    <name evidence="2" type="ORF">J8273_4837</name>
</gene>
<dbReference type="Pfam" id="PF01145">
    <property type="entry name" value="Band_7"/>
    <property type="match status" value="1"/>
</dbReference>
<comment type="caution">
    <text evidence="2">The sequence shown here is derived from an EMBL/GenBank/DDBJ whole genome shotgun (WGS) entry which is preliminary data.</text>
</comment>
<dbReference type="AlphaFoldDB" id="A0A8J6ATI0"/>
<sequence>MMEFYNEPPQKHCKKPFKKLTIRENEALALWSSDGNCRVIEGPRSKLVFYGKSYQRLSRFYASDSEYLKVTFHDGHIEHVPGPTAMFLEPHRHRTINLEEAWTIDASHVLVVYRKNSDTSTVDRRIVRGPALFIPLPNEFLHSFRWHGDDPKDKTRKIPNALQFRRLRFGPESSTFYNVRDVRTKDDAMITVKVMIFYQLVDVEKMLDSTTDVIGDIIADVCADVVSFAAKLTYEEFLQKTDALSSLDTYNQLKQRADRMGYQLKKVVFRGYHVSDSLQAMHDDAIEKRTMMHIALESAKQEQELQNLTLQMNSDRVEKEHMLDEAKHAHKMAMEAREADAANARKMKNHELDEIIRKAQISSQVDQETQLSRVKSNYYATLHEMGVDVTKVLVAEGVSKMMHLDISSEGREVDGVHVHVDGADA</sequence>
<dbReference type="InterPro" id="IPR036013">
    <property type="entry name" value="Band_7/SPFH_dom_sf"/>
</dbReference>
<name>A0A8J6ATI0_9EUKA</name>
<keyword evidence="3" id="KW-1185">Reference proteome</keyword>
<accession>A0A8J6ATI0</accession>